<feature type="transmembrane region" description="Helical" evidence="1">
    <location>
        <begin position="257"/>
        <end position="276"/>
    </location>
</feature>
<organism evidence="3 4">
    <name type="scientific">Escherichia coli</name>
    <dbReference type="NCBI Taxonomy" id="562"/>
    <lineage>
        <taxon>Bacteria</taxon>
        <taxon>Pseudomonadati</taxon>
        <taxon>Pseudomonadota</taxon>
        <taxon>Gammaproteobacteria</taxon>
        <taxon>Enterobacterales</taxon>
        <taxon>Enterobacteriaceae</taxon>
        <taxon>Escherichia</taxon>
    </lineage>
</organism>
<keyword evidence="1" id="KW-1133">Transmembrane helix</keyword>
<proteinExistence type="predicted"/>
<dbReference type="InterPro" id="IPR050834">
    <property type="entry name" value="Glycosyltransf_2"/>
</dbReference>
<dbReference type="AlphaFoldDB" id="A0A5P0J850"/>
<keyword evidence="1" id="KW-0812">Transmembrane</keyword>
<dbReference type="PANTHER" id="PTHR43685">
    <property type="entry name" value="GLYCOSYLTRANSFERASE"/>
    <property type="match status" value="1"/>
</dbReference>
<dbReference type="SUPFAM" id="SSF53448">
    <property type="entry name" value="Nucleotide-diphospho-sugar transferases"/>
    <property type="match status" value="1"/>
</dbReference>
<keyword evidence="3" id="KW-0808">Transferase</keyword>
<dbReference type="InterPro" id="IPR029044">
    <property type="entry name" value="Nucleotide-diphossugar_trans"/>
</dbReference>
<evidence type="ECO:0000313" key="3">
    <source>
        <dbReference type="EMBL" id="MQK24714.1"/>
    </source>
</evidence>
<evidence type="ECO:0000313" key="4">
    <source>
        <dbReference type="Proteomes" id="UP000359125"/>
    </source>
</evidence>
<dbReference type="GO" id="GO:0016740">
    <property type="term" value="F:transferase activity"/>
    <property type="evidence" value="ECO:0007669"/>
    <property type="project" value="UniProtKB-KW"/>
</dbReference>
<dbReference type="Gene3D" id="3.90.550.10">
    <property type="entry name" value="Spore Coat Polysaccharide Biosynthesis Protein SpsA, Chain A"/>
    <property type="match status" value="1"/>
</dbReference>
<name>A0A5P0J850_ECOLX</name>
<accession>A0A5P0J850</accession>
<keyword evidence="1" id="KW-0472">Membrane</keyword>
<dbReference type="CDD" id="cd04185">
    <property type="entry name" value="GT_2_like_b"/>
    <property type="match status" value="1"/>
</dbReference>
<protein>
    <submittedName>
        <fullName evidence="3">Glycosyltransferase</fullName>
    </submittedName>
</protein>
<feature type="domain" description="Glycosyltransferase 2-like" evidence="2">
    <location>
        <begin position="8"/>
        <end position="124"/>
    </location>
</feature>
<dbReference type="EMBL" id="RYCF01000025">
    <property type="protein sequence ID" value="MQK24714.1"/>
    <property type="molecule type" value="Genomic_DNA"/>
</dbReference>
<dbReference type="Proteomes" id="UP000359125">
    <property type="component" value="Unassembled WGS sequence"/>
</dbReference>
<evidence type="ECO:0000259" key="2">
    <source>
        <dbReference type="Pfam" id="PF00535"/>
    </source>
</evidence>
<dbReference type="RefSeq" id="WP_063501628.1">
    <property type="nucleotide sequence ID" value="NZ_JACYIC020000017.1"/>
</dbReference>
<evidence type="ECO:0000256" key="1">
    <source>
        <dbReference type="SAM" id="Phobius"/>
    </source>
</evidence>
<dbReference type="InterPro" id="IPR001173">
    <property type="entry name" value="Glyco_trans_2-like"/>
</dbReference>
<dbReference type="Pfam" id="PF00535">
    <property type="entry name" value="Glycos_transf_2"/>
    <property type="match status" value="1"/>
</dbReference>
<reference evidence="3 4" key="1">
    <citation type="journal article" date="2019" name="Environ. Health Perspect.">
        <title>Inter-host Transmission of Carbapenemase-Producing Escherichia coli among Humans and Backyard Animals.</title>
        <authorList>
            <person name="Li J."/>
            <person name="Bi Z."/>
            <person name="Ma S."/>
            <person name="Chen B."/>
            <person name="Cai C."/>
            <person name="He J."/>
            <person name="Schwarz S."/>
            <person name="Sun C."/>
            <person name="Zhou Y."/>
            <person name="Yin J."/>
            <person name="Hulth A."/>
            <person name="Wang Y."/>
            <person name="Shen Z."/>
            <person name="Wang S."/>
            <person name="Wu C."/>
            <person name="Nilsson L.E."/>
            <person name="Walsh T.R."/>
            <person name="Borjesson S."/>
            <person name="Shen J."/>
            <person name="Sun Q."/>
            <person name="Wang Y."/>
        </authorList>
    </citation>
    <scope>NUCLEOTIDE SEQUENCE [LARGE SCALE GENOMIC DNA]</scope>
    <source>
        <strain evidence="3 4">A016f</strain>
    </source>
</reference>
<comment type="caution">
    <text evidence="3">The sequence shown here is derived from an EMBL/GenBank/DDBJ whole genome shotgun (WGS) entry which is preliminary data.</text>
</comment>
<gene>
    <name evidence="3" type="ORF">EIZ93_10365</name>
</gene>
<sequence length="304" mass="35419">MNKNIALVLVTFNRKELLYEMLNSLVRLEVKPDHIFIIDNNSNDGTNELVRNFIRLTKEYLNITYHNTGENLGGAGGFSLGSKLAYNEGYKWIWLADDDVIFDKKCLKQLLHYSQMADIIQPMRIDLDGSCAEISGVDYEINNVFRLNPKKIKVTDISDEVWDNIEIRTIPFEGPLIHRRVFENIGFPNPDFFIFYDDLDFALRAYHAGFKICCVKSAIVVRKIKFIQSKALMSWKGYFMYRNFFKVQLDYAKRPIGIIRVLMIFILVSIFSIFSGKARFSVTLFRALKDALDKKFPLDQRYKP</sequence>
<dbReference type="PANTHER" id="PTHR43685:SF2">
    <property type="entry name" value="GLYCOSYLTRANSFERASE 2-LIKE DOMAIN-CONTAINING PROTEIN"/>
    <property type="match status" value="1"/>
</dbReference>